<dbReference type="GO" id="GO:0003676">
    <property type="term" value="F:nucleic acid binding"/>
    <property type="evidence" value="ECO:0007669"/>
    <property type="project" value="InterPro"/>
</dbReference>
<protein>
    <submittedName>
        <fullName evidence="1">Uncharacterized protein</fullName>
    </submittedName>
</protein>
<proteinExistence type="predicted"/>
<dbReference type="Proteomes" id="UP001497516">
    <property type="component" value="Chromosome 4"/>
</dbReference>
<dbReference type="InterPro" id="IPR036397">
    <property type="entry name" value="RNaseH_sf"/>
</dbReference>
<name>A0AAV2EB96_9ROSI</name>
<dbReference type="GO" id="GO:0030014">
    <property type="term" value="C:CCR4-NOT complex"/>
    <property type="evidence" value="ECO:0007669"/>
    <property type="project" value="InterPro"/>
</dbReference>
<evidence type="ECO:0000313" key="1">
    <source>
        <dbReference type="EMBL" id="CAL1383164.1"/>
    </source>
</evidence>
<evidence type="ECO:0000313" key="2">
    <source>
        <dbReference type="Proteomes" id="UP001497516"/>
    </source>
</evidence>
<dbReference type="AlphaFoldDB" id="A0AAV2EB96"/>
<dbReference type="Gene3D" id="3.30.420.10">
    <property type="entry name" value="Ribonuclease H-like superfamily/Ribonuclease H"/>
    <property type="match status" value="1"/>
</dbReference>
<accession>A0AAV2EB96</accession>
<reference evidence="1 2" key="1">
    <citation type="submission" date="2024-04" db="EMBL/GenBank/DDBJ databases">
        <authorList>
            <person name="Fracassetti M."/>
        </authorList>
    </citation>
    <scope>NUCLEOTIDE SEQUENCE [LARGE SCALE GENOMIC DNA]</scope>
</reference>
<dbReference type="InterPro" id="IPR012337">
    <property type="entry name" value="RNaseH-like_sf"/>
</dbReference>
<dbReference type="EMBL" id="OZ034817">
    <property type="protein sequence ID" value="CAL1383164.1"/>
    <property type="molecule type" value="Genomic_DNA"/>
</dbReference>
<sequence>MVFAFRQVWRHNLVSELADLETAIHLFPILSIDVQHPHFNKDAIKPTSLPQQACLYLVSYLVNRTQMLQLGITAADGEGNIGGTWQFNLRYSVWEAAVATKEEEHTSAIIDFGTDRGDIEWERLESEGIDPRQFAGLFTGLLGRAKQQQQQIEWITYKGLYDVAYLVKLVTKDGQLPQTGKEFFRVVGRVFGAVVDVKCLAGHSPGLANTTAFRREELAKELGVRRRGKAHQAGSNSLLTNLFFTKMKRRFWKKKLSVDQESHKGFLWGINCRVCPVPEKISGNVGGVVVEHGDNCRCAGCSFPEQPLFRCDHRLSCSCRCRSCGSRLVPEQLFSRYRGYHPAICCDGNCAGRLPVRARRFVVYQPPVILMRRDFIVPCC</sequence>
<dbReference type="PANTHER" id="PTHR10797">
    <property type="entry name" value="CCR4-NOT TRANSCRIPTION COMPLEX SUBUNIT"/>
    <property type="match status" value="1"/>
</dbReference>
<organism evidence="1 2">
    <name type="scientific">Linum trigynum</name>
    <dbReference type="NCBI Taxonomy" id="586398"/>
    <lineage>
        <taxon>Eukaryota</taxon>
        <taxon>Viridiplantae</taxon>
        <taxon>Streptophyta</taxon>
        <taxon>Embryophyta</taxon>
        <taxon>Tracheophyta</taxon>
        <taxon>Spermatophyta</taxon>
        <taxon>Magnoliopsida</taxon>
        <taxon>eudicotyledons</taxon>
        <taxon>Gunneridae</taxon>
        <taxon>Pentapetalae</taxon>
        <taxon>rosids</taxon>
        <taxon>fabids</taxon>
        <taxon>Malpighiales</taxon>
        <taxon>Linaceae</taxon>
        <taxon>Linum</taxon>
    </lineage>
</organism>
<keyword evidence="2" id="KW-1185">Reference proteome</keyword>
<dbReference type="InterPro" id="IPR039637">
    <property type="entry name" value="CNOT7/CNOT8/Pop2"/>
</dbReference>
<dbReference type="SUPFAM" id="SSF53098">
    <property type="entry name" value="Ribonuclease H-like"/>
    <property type="match status" value="1"/>
</dbReference>
<gene>
    <name evidence="1" type="ORF">LTRI10_LOCUS24451</name>
</gene>
<dbReference type="GO" id="GO:0004535">
    <property type="term" value="F:poly(A)-specific ribonuclease activity"/>
    <property type="evidence" value="ECO:0007669"/>
    <property type="project" value="InterPro"/>
</dbReference>